<gene>
    <name evidence="4" type="ordered locus">Tneu_1880</name>
</gene>
<evidence type="ECO:0000256" key="2">
    <source>
        <dbReference type="ARBA" id="ARBA00033787"/>
    </source>
</evidence>
<keyword evidence="2" id="KW-1284">Encapsulin nanocompartment</keyword>
<dbReference type="EMBL" id="CP001014">
    <property type="protein sequence ID" value="ACB40795.1"/>
    <property type="molecule type" value="Genomic_DNA"/>
</dbReference>
<dbReference type="Pfam" id="PF02915">
    <property type="entry name" value="Rubrerythrin"/>
    <property type="match status" value="1"/>
</dbReference>
<evidence type="ECO:0000259" key="3">
    <source>
        <dbReference type="Pfam" id="PF02915"/>
    </source>
</evidence>
<comment type="subcellular location">
    <subcellularLocation>
        <location evidence="1">Encapsulin nanocompartment</location>
    </subcellularLocation>
</comment>
<dbReference type="STRING" id="444157.Tneu_1880"/>
<sequence length="358" mass="38677">MRPNTVMVFSKNPVDVVREKKFDSLEVADALRLAIIAELDAISLYLQLAKYVEDERVRRVFEDVANEEKTHFGEFLALLKAYDPALAGELKAGAGEVEKLTGIKSGDPPGDGGNRAGEAGGGGWVVKFVEGVRGAAASSRRFRRYLQTIYVGRDADAVGVEAAGAQGSLERAVIPLREVRLRFTISYRGLEEWLSRGGAFPGEEAAARFAYMEDAAVAEALLRGAGRTLEASSWERPGSATAEVARAVAELYRAYVPEPYVLFVSPGRYARLVVVEERTGVMELTRVKSLVREVAVIPQLEDGVALLLSASPAVVDIAVGVDTEVVHLGPDEAGHSFLLRETLAVRIKKPEGVVVLRG</sequence>
<name>B1YBJ3_PYRNV</name>
<dbReference type="GO" id="GO:0016491">
    <property type="term" value="F:oxidoreductase activity"/>
    <property type="evidence" value="ECO:0007669"/>
    <property type="project" value="InterPro"/>
</dbReference>
<accession>B1YBJ3</accession>
<dbReference type="InterPro" id="IPR009078">
    <property type="entry name" value="Ferritin-like_SF"/>
</dbReference>
<dbReference type="AlphaFoldDB" id="B1YBJ3"/>
<dbReference type="Pfam" id="PF04454">
    <property type="entry name" value="Linocin_M18"/>
    <property type="match status" value="1"/>
</dbReference>
<reference evidence="4" key="1">
    <citation type="submission" date="2008-03" db="EMBL/GenBank/DDBJ databases">
        <title>Complete sequence of Thermoproteus neutrophilus V24Sta.</title>
        <authorList>
            <consortium name="US DOE Joint Genome Institute"/>
            <person name="Copeland A."/>
            <person name="Lucas S."/>
            <person name="Lapidus A."/>
            <person name="Glavina del Rio T."/>
            <person name="Dalin E."/>
            <person name="Tice H."/>
            <person name="Bruce D."/>
            <person name="Goodwin L."/>
            <person name="Pitluck S."/>
            <person name="Sims D."/>
            <person name="Brettin T."/>
            <person name="Detter J.C."/>
            <person name="Han C."/>
            <person name="Kuske C.R."/>
            <person name="Schmutz J."/>
            <person name="Larimer F."/>
            <person name="Land M."/>
            <person name="Hauser L."/>
            <person name="Kyrpides N."/>
            <person name="Mikhailova N."/>
            <person name="Biddle J.F."/>
            <person name="Zhang Z."/>
            <person name="Fitz-Gibbon S.T."/>
            <person name="Lowe T.M."/>
            <person name="Saltikov C."/>
            <person name="House C.H."/>
            <person name="Richardson P."/>
        </authorList>
    </citation>
    <scope>NUCLEOTIDE SEQUENCE [LARGE SCALE GENOMIC DNA]</scope>
    <source>
        <strain evidence="4">V24Sta</strain>
    </source>
</reference>
<evidence type="ECO:0000313" key="5">
    <source>
        <dbReference type="Proteomes" id="UP000001694"/>
    </source>
</evidence>
<evidence type="ECO:0000313" key="4">
    <source>
        <dbReference type="EMBL" id="ACB40795.1"/>
    </source>
</evidence>
<organism evidence="4 5">
    <name type="scientific">Pyrobaculum neutrophilum (strain DSM 2338 / JCM 9278 / NBRC 100436 / V24Sta)</name>
    <name type="common">Thermoproteus neutrophilus</name>
    <dbReference type="NCBI Taxonomy" id="444157"/>
    <lineage>
        <taxon>Archaea</taxon>
        <taxon>Thermoproteota</taxon>
        <taxon>Thermoprotei</taxon>
        <taxon>Thermoproteales</taxon>
        <taxon>Thermoproteaceae</taxon>
        <taxon>Pyrobaculum</taxon>
    </lineage>
</organism>
<dbReference type="Gene3D" id="6.10.140.1960">
    <property type="match status" value="1"/>
</dbReference>
<dbReference type="Proteomes" id="UP000001694">
    <property type="component" value="Chromosome"/>
</dbReference>
<dbReference type="SUPFAM" id="SSF47240">
    <property type="entry name" value="Ferritin-like"/>
    <property type="match status" value="1"/>
</dbReference>
<evidence type="ECO:0000256" key="1">
    <source>
        <dbReference type="ARBA" id="ARBA00033738"/>
    </source>
</evidence>
<keyword evidence="5" id="KW-1185">Reference proteome</keyword>
<feature type="domain" description="Rubrerythrin diiron-binding" evidence="3">
    <location>
        <begin position="29"/>
        <end position="87"/>
    </location>
</feature>
<dbReference type="KEGG" id="tne:Tneu_1880"/>
<dbReference type="InterPro" id="IPR051429">
    <property type="entry name" value="Encapsulin_nc"/>
</dbReference>
<protein>
    <submittedName>
        <fullName evidence="4">Uncharacterized linocin/CFP29-like protein</fullName>
    </submittedName>
</protein>
<proteinExistence type="predicted"/>
<dbReference type="PANTHER" id="PTHR37165:SF1">
    <property type="entry name" value="TYPE 1 ENCAPSULIN SHELL PROTEIN"/>
    <property type="match status" value="1"/>
</dbReference>
<dbReference type="InterPro" id="IPR003251">
    <property type="entry name" value="Rr_diiron-bd_dom"/>
</dbReference>
<dbReference type="InterPro" id="IPR007544">
    <property type="entry name" value="ENCAP"/>
</dbReference>
<dbReference type="PANTHER" id="PTHR37165">
    <property type="entry name" value="PEPTIDASE U56 FAMILY"/>
    <property type="match status" value="1"/>
</dbReference>
<dbReference type="eggNOG" id="arCOG05908">
    <property type="taxonomic scope" value="Archaea"/>
</dbReference>
<dbReference type="HOGENOM" id="CLU_067492_0_0_2"/>
<dbReference type="GO" id="GO:0046872">
    <property type="term" value="F:metal ion binding"/>
    <property type="evidence" value="ECO:0007669"/>
    <property type="project" value="InterPro"/>
</dbReference>
<dbReference type="Gene3D" id="3.30.2320.10">
    <property type="entry name" value="hypothetical protein PF0899 domain"/>
    <property type="match status" value="1"/>
</dbReference>
<dbReference type="GO" id="GO:0140737">
    <property type="term" value="C:encapsulin nanocompartment"/>
    <property type="evidence" value="ECO:0007669"/>
    <property type="project" value="UniProtKB-SubCell"/>
</dbReference>